<dbReference type="InterPro" id="IPR020026">
    <property type="entry name" value="PseC"/>
</dbReference>
<dbReference type="PANTHER" id="PTHR30244:SF34">
    <property type="entry name" value="DTDP-4-AMINO-4,6-DIDEOXYGALACTOSE TRANSAMINASE"/>
    <property type="match status" value="1"/>
</dbReference>
<dbReference type="GO" id="GO:0000271">
    <property type="term" value="P:polysaccharide biosynthetic process"/>
    <property type="evidence" value="ECO:0007669"/>
    <property type="project" value="TreeGrafter"/>
</dbReference>
<organism evidence="6 7">
    <name type="scientific">Pseudoalteromonas phenolica</name>
    <dbReference type="NCBI Taxonomy" id="161398"/>
    <lineage>
        <taxon>Bacteria</taxon>
        <taxon>Pseudomonadati</taxon>
        <taxon>Pseudomonadota</taxon>
        <taxon>Gammaproteobacteria</taxon>
        <taxon>Alteromonadales</taxon>
        <taxon>Pseudoalteromonadaceae</taxon>
        <taxon>Pseudoalteromonas</taxon>
    </lineage>
</organism>
<dbReference type="NCBIfam" id="TIGR03588">
    <property type="entry name" value="PseC"/>
    <property type="match status" value="1"/>
</dbReference>
<dbReference type="Proteomes" id="UP000291338">
    <property type="component" value="Unassembled WGS sequence"/>
</dbReference>
<gene>
    <name evidence="6" type="primary">pseC</name>
    <name evidence="6" type="ORF">C1E23_13625</name>
</gene>
<feature type="modified residue" description="N6-(pyridoxal phosphate)lysine" evidence="4">
    <location>
        <position position="188"/>
    </location>
</feature>
<dbReference type="Gene3D" id="3.90.1150.10">
    <property type="entry name" value="Aspartate Aminotransferase, domain 1"/>
    <property type="match status" value="1"/>
</dbReference>
<comment type="similarity">
    <text evidence="2 5">Belongs to the DegT/DnrJ/EryC1 family.</text>
</comment>
<dbReference type="AlphaFoldDB" id="A0A4Q7IK58"/>
<dbReference type="GO" id="GO:0008483">
    <property type="term" value="F:transaminase activity"/>
    <property type="evidence" value="ECO:0007669"/>
    <property type="project" value="TreeGrafter"/>
</dbReference>
<dbReference type="InterPro" id="IPR015424">
    <property type="entry name" value="PyrdxlP-dep_Trfase"/>
</dbReference>
<dbReference type="InterPro" id="IPR015422">
    <property type="entry name" value="PyrdxlP-dep_Trfase_small"/>
</dbReference>
<dbReference type="InterPro" id="IPR015421">
    <property type="entry name" value="PyrdxlP-dep_Trfase_major"/>
</dbReference>
<dbReference type="Pfam" id="PF01041">
    <property type="entry name" value="DegT_DnrJ_EryC1"/>
    <property type="match status" value="1"/>
</dbReference>
<dbReference type="GO" id="GO:0030170">
    <property type="term" value="F:pyridoxal phosphate binding"/>
    <property type="evidence" value="ECO:0007669"/>
    <property type="project" value="TreeGrafter"/>
</dbReference>
<accession>A0A4Q7IK58</accession>
<evidence type="ECO:0000313" key="6">
    <source>
        <dbReference type="EMBL" id="RZQ52553.1"/>
    </source>
</evidence>
<evidence type="ECO:0000256" key="3">
    <source>
        <dbReference type="PIRSR" id="PIRSR000390-1"/>
    </source>
</evidence>
<dbReference type="Gene3D" id="3.40.640.10">
    <property type="entry name" value="Type I PLP-dependent aspartate aminotransferase-like (Major domain)"/>
    <property type="match status" value="1"/>
</dbReference>
<feature type="active site" description="Proton acceptor" evidence="3">
    <location>
        <position position="188"/>
    </location>
</feature>
<dbReference type="EMBL" id="PPSX01000050">
    <property type="protein sequence ID" value="RZQ52553.1"/>
    <property type="molecule type" value="Genomic_DNA"/>
</dbReference>
<dbReference type="SUPFAM" id="SSF53383">
    <property type="entry name" value="PLP-dependent transferases"/>
    <property type="match status" value="1"/>
</dbReference>
<dbReference type="PIRSF" id="PIRSF000390">
    <property type="entry name" value="PLP_StrS"/>
    <property type="match status" value="1"/>
</dbReference>
<sequence>MIPYGRQNISDADINAVIETLRSDFLTQGPQVPSFENKIAQYCEAKFAVATSNATASLHLACLALGVGKGDIVWTSPISFVASSNCALYCGAEVDFVDVEINTGLMSVTALENKLKQAAEENRLPKVVIPVHLTGQSCDMARISKLAETFNFKVIEDASHAIGSAYKSSPVGNCEYSDICVFSFHPVKIITTGEGGISTTNSNEIAQKLRQLRSHGVVRDPLALSSEEEGAWYYEQRELGFNYRLTDLQAALGASQLTRLDEFVSKRNLLAYRYHELLSELPLSPVEIQEDNYSSYHLFIIRLNNRSIRRKTFDTLKANGVGVNVHYIPIYWQPFYREKGFSKGYCPNAESFYNSIITLPLFPDLTVQEQDQVVKLLRNCL</sequence>
<protein>
    <submittedName>
        <fullName evidence="6">UDP-4-amino-4, 6-dideoxy-N-acetyl-beta-L-altrosamine transaminase</fullName>
    </submittedName>
</protein>
<keyword evidence="1 4" id="KW-0663">Pyridoxal phosphate</keyword>
<dbReference type="RefSeq" id="WP_130256105.1">
    <property type="nucleotide sequence ID" value="NZ_PPSX01000050.1"/>
</dbReference>
<dbReference type="PANTHER" id="PTHR30244">
    <property type="entry name" value="TRANSAMINASE"/>
    <property type="match status" value="1"/>
</dbReference>
<reference evidence="6 7" key="1">
    <citation type="submission" date="2018-01" db="EMBL/GenBank/DDBJ databases">
        <title>Co-occurrence of chitin degradation, pigmentation and bioactivity in marine Pseudoalteromonas.</title>
        <authorList>
            <person name="Paulsen S."/>
            <person name="Gram L."/>
            <person name="Machado H."/>
        </authorList>
    </citation>
    <scope>NUCLEOTIDE SEQUENCE [LARGE SCALE GENOMIC DNA]</scope>
    <source>
        <strain evidence="6 7">S3898</strain>
    </source>
</reference>
<evidence type="ECO:0000256" key="2">
    <source>
        <dbReference type="ARBA" id="ARBA00037999"/>
    </source>
</evidence>
<dbReference type="InterPro" id="IPR000653">
    <property type="entry name" value="DegT/StrS_aminotransferase"/>
</dbReference>
<name>A0A4Q7IK58_9GAMM</name>
<evidence type="ECO:0000256" key="4">
    <source>
        <dbReference type="PIRSR" id="PIRSR000390-2"/>
    </source>
</evidence>
<dbReference type="CDD" id="cd00616">
    <property type="entry name" value="AHBA_syn"/>
    <property type="match status" value="1"/>
</dbReference>
<evidence type="ECO:0000256" key="1">
    <source>
        <dbReference type="ARBA" id="ARBA00022898"/>
    </source>
</evidence>
<proteinExistence type="inferred from homology"/>
<evidence type="ECO:0000256" key="5">
    <source>
        <dbReference type="RuleBase" id="RU004508"/>
    </source>
</evidence>
<evidence type="ECO:0000313" key="7">
    <source>
        <dbReference type="Proteomes" id="UP000291338"/>
    </source>
</evidence>
<comment type="caution">
    <text evidence="6">The sequence shown here is derived from an EMBL/GenBank/DDBJ whole genome shotgun (WGS) entry which is preliminary data.</text>
</comment>